<evidence type="ECO:0000256" key="1">
    <source>
        <dbReference type="SAM" id="MobiDB-lite"/>
    </source>
</evidence>
<accession>A0A7S1ALQ1</accession>
<proteinExistence type="predicted"/>
<name>A0A7S1ALQ1_NOCSC</name>
<evidence type="ECO:0000313" key="2">
    <source>
        <dbReference type="EMBL" id="CAD8857113.1"/>
    </source>
</evidence>
<organism evidence="2">
    <name type="scientific">Noctiluca scintillans</name>
    <name type="common">Sea sparkle</name>
    <name type="synonym">Red tide dinoflagellate</name>
    <dbReference type="NCBI Taxonomy" id="2966"/>
    <lineage>
        <taxon>Eukaryota</taxon>
        <taxon>Sar</taxon>
        <taxon>Alveolata</taxon>
        <taxon>Dinophyceae</taxon>
        <taxon>Noctilucales</taxon>
        <taxon>Noctilucaceae</taxon>
        <taxon>Noctiluca</taxon>
    </lineage>
</organism>
<reference evidence="2" key="1">
    <citation type="submission" date="2021-01" db="EMBL/GenBank/DDBJ databases">
        <authorList>
            <person name="Corre E."/>
            <person name="Pelletier E."/>
            <person name="Niang G."/>
            <person name="Scheremetjew M."/>
            <person name="Finn R."/>
            <person name="Kale V."/>
            <person name="Holt S."/>
            <person name="Cochrane G."/>
            <person name="Meng A."/>
            <person name="Brown T."/>
            <person name="Cohen L."/>
        </authorList>
    </citation>
    <scope>NUCLEOTIDE SEQUENCE</scope>
</reference>
<gene>
    <name evidence="2" type="ORF">NSCI0253_LOCUS31465</name>
</gene>
<feature type="region of interest" description="Disordered" evidence="1">
    <location>
        <begin position="1"/>
        <end position="50"/>
    </location>
</feature>
<dbReference type="EMBL" id="HBFQ01044383">
    <property type="protein sequence ID" value="CAD8857113.1"/>
    <property type="molecule type" value="Transcribed_RNA"/>
</dbReference>
<dbReference type="AlphaFoldDB" id="A0A7S1ALQ1"/>
<sequence>MAPTCAKGTPRMATPRSMPNRCQSMSTIEGPSVASRRLSAPAGSGGERHQNVATPRGVWVIKHACVWRTAPSAVSLKIGDLPQGLQVVEAPPPASGSVAGWMSIQPRGFVRMQDLTPVSLSPAGDVVVATSQSCDTAAKKREASTSRREQELSARQEALHLREADAALREHELVARKALLALEEQRCELQGEVVRLQMLRSDLVFEMDAGKKDLEVFRQQRITMKKKLAQCRTVIAQAVASVDGLYAKTSSREDVLAVDEEVVAMARKIDDDQEEAAHHGSFFGQENSDGNRLSIRRQSSGLKVLAGATDESQRPFRVLNA</sequence>
<protein>
    <submittedName>
        <fullName evidence="2">Uncharacterized protein</fullName>
    </submittedName>
</protein>
<feature type="compositionally biased region" description="Polar residues" evidence="1">
    <location>
        <begin position="20"/>
        <end position="29"/>
    </location>
</feature>